<evidence type="ECO:0000313" key="2">
    <source>
        <dbReference type="Proteomes" id="UP000031668"/>
    </source>
</evidence>
<sequence>MQDEQQRFDACPIRNGWYFCSDGRRRDLKCSLSDQHFEICLRIIGYACLAQIFLNDTTPDQVSRNPEWLSALLLILAFFKKEHRHGPDPNKFNARRVLDQLNENARTSQLSTRWRVASNVIGINQLNASMLPSAFFNDWSS</sequence>
<comment type="caution">
    <text evidence="1">The sequence shown here is derived from an EMBL/GenBank/DDBJ whole genome shotgun (WGS) entry which is preliminary data.</text>
</comment>
<dbReference type="Proteomes" id="UP000031668">
    <property type="component" value="Unassembled WGS sequence"/>
</dbReference>
<reference evidence="1 2" key="1">
    <citation type="journal article" date="2014" name="Genome Biol. Evol.">
        <title>The genome of the myxosporean Thelohanellus kitauei shows adaptations to nutrient acquisition within its fish host.</title>
        <authorList>
            <person name="Yang Y."/>
            <person name="Xiong J."/>
            <person name="Zhou Z."/>
            <person name="Huo F."/>
            <person name="Miao W."/>
            <person name="Ran C."/>
            <person name="Liu Y."/>
            <person name="Zhang J."/>
            <person name="Feng J."/>
            <person name="Wang M."/>
            <person name="Wang M."/>
            <person name="Wang L."/>
            <person name="Yao B."/>
        </authorList>
    </citation>
    <scope>NUCLEOTIDE SEQUENCE [LARGE SCALE GENOMIC DNA]</scope>
    <source>
        <strain evidence="1">Wuqing</strain>
    </source>
</reference>
<proteinExistence type="predicted"/>
<dbReference type="AlphaFoldDB" id="A0A0C2N5B4"/>
<keyword evidence="2" id="KW-1185">Reference proteome</keyword>
<name>A0A0C2N5B4_THEKT</name>
<organism evidence="1 2">
    <name type="scientific">Thelohanellus kitauei</name>
    <name type="common">Myxosporean</name>
    <dbReference type="NCBI Taxonomy" id="669202"/>
    <lineage>
        <taxon>Eukaryota</taxon>
        <taxon>Metazoa</taxon>
        <taxon>Cnidaria</taxon>
        <taxon>Myxozoa</taxon>
        <taxon>Myxosporea</taxon>
        <taxon>Bivalvulida</taxon>
        <taxon>Platysporina</taxon>
        <taxon>Myxobolidae</taxon>
        <taxon>Thelohanellus</taxon>
    </lineage>
</organism>
<protein>
    <submittedName>
        <fullName evidence="1">Uncharacterized protein</fullName>
    </submittedName>
</protein>
<dbReference type="EMBL" id="JWZT01001747">
    <property type="protein sequence ID" value="KII71510.1"/>
    <property type="molecule type" value="Genomic_DNA"/>
</dbReference>
<accession>A0A0C2N5B4</accession>
<gene>
    <name evidence="1" type="ORF">RF11_06534</name>
</gene>
<evidence type="ECO:0000313" key="1">
    <source>
        <dbReference type="EMBL" id="KII71510.1"/>
    </source>
</evidence>